<keyword evidence="3 4" id="KW-0964">Secreted</keyword>
<comment type="caution">
    <text evidence="5">The sequence shown here is derived from an EMBL/GenBank/DDBJ whole genome shotgun (WGS) entry which is preliminary data.</text>
</comment>
<comment type="subcellular location">
    <subcellularLocation>
        <location evidence="4">Secreted</location>
        <location evidence="4">Extracellular space</location>
        <location evidence="4">Apoplast</location>
    </subcellularLocation>
</comment>
<dbReference type="Pfam" id="PF03018">
    <property type="entry name" value="Dirigent"/>
    <property type="match status" value="1"/>
</dbReference>
<comment type="function">
    <text evidence="4">Dirigent proteins impart stereoselectivity on the phenoxy radical-coupling reaction, yielding optically active lignans from two molecules of coniferyl alcohol in the biosynthesis of lignans, flavonolignans, and alkaloids and thus plays a central role in plant secondary metabolism.</text>
</comment>
<evidence type="ECO:0000256" key="2">
    <source>
        <dbReference type="ARBA" id="ARBA00011738"/>
    </source>
</evidence>
<protein>
    <recommendedName>
        <fullName evidence="4">Dirigent protein</fullName>
    </recommendedName>
</protein>
<organism evidence="5 6">
    <name type="scientific">Vitis rotundifolia</name>
    <name type="common">Muscadine grape</name>
    <dbReference type="NCBI Taxonomy" id="103349"/>
    <lineage>
        <taxon>Eukaryota</taxon>
        <taxon>Viridiplantae</taxon>
        <taxon>Streptophyta</taxon>
        <taxon>Embryophyta</taxon>
        <taxon>Tracheophyta</taxon>
        <taxon>Spermatophyta</taxon>
        <taxon>Magnoliopsida</taxon>
        <taxon>eudicotyledons</taxon>
        <taxon>Gunneridae</taxon>
        <taxon>Pentapetalae</taxon>
        <taxon>rosids</taxon>
        <taxon>Vitales</taxon>
        <taxon>Vitaceae</taxon>
        <taxon>Viteae</taxon>
        <taxon>Vitis</taxon>
    </lineage>
</organism>
<accession>A0AA39DU22</accession>
<comment type="similarity">
    <text evidence="1 4">Belongs to the plant dirigent protein family.</text>
</comment>
<evidence type="ECO:0000256" key="4">
    <source>
        <dbReference type="RuleBase" id="RU363099"/>
    </source>
</evidence>
<dbReference type="EMBL" id="JARBHA010000008">
    <property type="protein sequence ID" value="KAJ9695590.1"/>
    <property type="molecule type" value="Genomic_DNA"/>
</dbReference>
<keyword evidence="4" id="KW-0052">Apoplast</keyword>
<proteinExistence type="inferred from homology"/>
<dbReference type="GO" id="GO:0048046">
    <property type="term" value="C:apoplast"/>
    <property type="evidence" value="ECO:0007669"/>
    <property type="project" value="UniProtKB-SubCell"/>
</dbReference>
<dbReference type="PANTHER" id="PTHR21495">
    <property type="entry name" value="NUCLEOPORIN-RELATED"/>
    <property type="match status" value="1"/>
</dbReference>
<dbReference type="InterPro" id="IPR044859">
    <property type="entry name" value="Allene_oxi_cyc_Dirigent"/>
</dbReference>
<name>A0AA39DU22_VITRO</name>
<dbReference type="Proteomes" id="UP001168098">
    <property type="component" value="Unassembled WGS sequence"/>
</dbReference>
<evidence type="ECO:0000313" key="6">
    <source>
        <dbReference type="Proteomes" id="UP001168098"/>
    </source>
</evidence>
<dbReference type="AlphaFoldDB" id="A0AA39DU22"/>
<dbReference type="InterPro" id="IPR004265">
    <property type="entry name" value="Dirigent"/>
</dbReference>
<comment type="subunit">
    <text evidence="2 4">Homodimer.</text>
</comment>
<gene>
    <name evidence="5" type="ORF">PVL29_010862</name>
</gene>
<dbReference type="Gene3D" id="2.40.480.10">
    <property type="entry name" value="Allene oxide cyclase-like"/>
    <property type="match status" value="1"/>
</dbReference>
<evidence type="ECO:0000313" key="5">
    <source>
        <dbReference type="EMBL" id="KAJ9695590.1"/>
    </source>
</evidence>
<keyword evidence="6" id="KW-1185">Reference proteome</keyword>
<dbReference type="GO" id="GO:0009699">
    <property type="term" value="P:phenylpropanoid biosynthetic process"/>
    <property type="evidence" value="ECO:0007669"/>
    <property type="project" value="UniProtKB-ARBA"/>
</dbReference>
<evidence type="ECO:0000256" key="3">
    <source>
        <dbReference type="ARBA" id="ARBA00022525"/>
    </source>
</evidence>
<sequence length="192" mass="21426">MEKMLTRLTTMSLIFFFFFFFSTLVAGKSQGFSRSLSPEALGLKEEKLSHLHFFLHDIVEGEKATAVRVAEAWMTNTSKTGFGFLVMMDDPLTEGPDLGSKTVGRAQGMYASAAENELALLMVINLAFMEGKYKGSNLSLLGRNEVFSEVREMPIIGGSGLFRFARGYAQAKTHKITVESSIVEYNVFVYHY</sequence>
<reference evidence="5 6" key="1">
    <citation type="journal article" date="2023" name="BMC Biotechnol.">
        <title>Vitis rotundifolia cv Carlos genome sequencing.</title>
        <authorList>
            <person name="Huff M."/>
            <person name="Hulse-Kemp A."/>
            <person name="Scheffler B."/>
            <person name="Youngblood R."/>
            <person name="Simpson S."/>
            <person name="Babiker E."/>
            <person name="Staton M."/>
        </authorList>
    </citation>
    <scope>NUCLEOTIDE SEQUENCE [LARGE SCALE GENOMIC DNA]</scope>
    <source>
        <tissue evidence="5">Leaf</tissue>
    </source>
</reference>
<evidence type="ECO:0000256" key="1">
    <source>
        <dbReference type="ARBA" id="ARBA00010746"/>
    </source>
</evidence>